<dbReference type="Proteomes" id="UP001292094">
    <property type="component" value="Unassembled WGS sequence"/>
</dbReference>
<evidence type="ECO:0000256" key="1">
    <source>
        <dbReference type="SAM" id="MobiDB-lite"/>
    </source>
</evidence>
<accession>A0AAE1PUU4</accession>
<protein>
    <submittedName>
        <fullName evidence="2">Uncharacterized protein</fullName>
    </submittedName>
</protein>
<name>A0AAE1PUU4_9EUCA</name>
<dbReference type="AlphaFoldDB" id="A0AAE1PUU4"/>
<comment type="caution">
    <text evidence="2">The sequence shown here is derived from an EMBL/GenBank/DDBJ whole genome shotgun (WGS) entry which is preliminary data.</text>
</comment>
<feature type="region of interest" description="Disordered" evidence="1">
    <location>
        <begin position="24"/>
        <end position="60"/>
    </location>
</feature>
<gene>
    <name evidence="2" type="ORF">Pmani_015251</name>
</gene>
<evidence type="ECO:0000313" key="2">
    <source>
        <dbReference type="EMBL" id="KAK4313402.1"/>
    </source>
</evidence>
<sequence>MAVAVNIAHAQEVCSPDLPARAHTLKTPVGTPSMTLHPPTRTGSSLKRAPLSNGLHSQTGSSLKRANIVSRVKFLPQSLLSL</sequence>
<reference evidence="2" key="1">
    <citation type="submission" date="2023-11" db="EMBL/GenBank/DDBJ databases">
        <title>Genome assemblies of two species of porcelain crab, Petrolisthes cinctipes and Petrolisthes manimaculis (Anomura: Porcellanidae).</title>
        <authorList>
            <person name="Angst P."/>
        </authorList>
    </citation>
    <scope>NUCLEOTIDE SEQUENCE</scope>
    <source>
        <strain evidence="2">PB745_02</strain>
        <tissue evidence="2">Gill</tissue>
    </source>
</reference>
<keyword evidence="3" id="KW-1185">Reference proteome</keyword>
<proteinExistence type="predicted"/>
<organism evidence="2 3">
    <name type="scientific">Petrolisthes manimaculis</name>
    <dbReference type="NCBI Taxonomy" id="1843537"/>
    <lineage>
        <taxon>Eukaryota</taxon>
        <taxon>Metazoa</taxon>
        <taxon>Ecdysozoa</taxon>
        <taxon>Arthropoda</taxon>
        <taxon>Crustacea</taxon>
        <taxon>Multicrustacea</taxon>
        <taxon>Malacostraca</taxon>
        <taxon>Eumalacostraca</taxon>
        <taxon>Eucarida</taxon>
        <taxon>Decapoda</taxon>
        <taxon>Pleocyemata</taxon>
        <taxon>Anomura</taxon>
        <taxon>Galatheoidea</taxon>
        <taxon>Porcellanidae</taxon>
        <taxon>Petrolisthes</taxon>
    </lineage>
</organism>
<dbReference type="EMBL" id="JAWZYT010001316">
    <property type="protein sequence ID" value="KAK4313402.1"/>
    <property type="molecule type" value="Genomic_DNA"/>
</dbReference>
<evidence type="ECO:0000313" key="3">
    <source>
        <dbReference type="Proteomes" id="UP001292094"/>
    </source>
</evidence>